<dbReference type="SUPFAM" id="SSF53613">
    <property type="entry name" value="Ribokinase-like"/>
    <property type="match status" value="1"/>
</dbReference>
<dbReference type="CDD" id="cd01171">
    <property type="entry name" value="YXKO-related"/>
    <property type="match status" value="1"/>
</dbReference>
<evidence type="ECO:0000256" key="4">
    <source>
        <dbReference type="ARBA" id="ARBA00023027"/>
    </source>
</evidence>
<keyword evidence="5" id="KW-0456">Lyase</keyword>
<dbReference type="InterPro" id="IPR029056">
    <property type="entry name" value="Ribokinase-like"/>
</dbReference>
<dbReference type="PANTHER" id="PTHR12592:SF0">
    <property type="entry name" value="ATP-DEPENDENT (S)-NAD(P)H-HYDRATE DEHYDRATASE"/>
    <property type="match status" value="1"/>
</dbReference>
<dbReference type="PROSITE" id="PS01050">
    <property type="entry name" value="YJEF_C_2"/>
    <property type="match status" value="1"/>
</dbReference>
<dbReference type="NCBIfam" id="TIGR00196">
    <property type="entry name" value="yjeF_cterm"/>
    <property type="match status" value="1"/>
</dbReference>
<keyword evidence="2" id="KW-0067">ATP-binding</keyword>
<proteinExistence type="inferred from homology"/>
<protein>
    <recommendedName>
        <fullName evidence="6">YjeF C-terminal domain-containing protein</fullName>
    </recommendedName>
</protein>
<feature type="domain" description="YjeF C-terminal" evidence="6">
    <location>
        <begin position="18"/>
        <end position="300"/>
    </location>
</feature>
<reference evidence="7" key="1">
    <citation type="submission" date="2018-05" db="EMBL/GenBank/DDBJ databases">
        <authorList>
            <person name="Lanie J.A."/>
            <person name="Ng W.-L."/>
            <person name="Kazmierczak K.M."/>
            <person name="Andrzejewski T.M."/>
            <person name="Davidsen T.M."/>
            <person name="Wayne K.J."/>
            <person name="Tettelin H."/>
            <person name="Glass J.I."/>
            <person name="Rusch D."/>
            <person name="Podicherti R."/>
            <person name="Tsui H.-C.T."/>
            <person name="Winkler M.E."/>
        </authorList>
    </citation>
    <scope>NUCLEOTIDE SEQUENCE</scope>
</reference>
<dbReference type="PANTHER" id="PTHR12592">
    <property type="entry name" value="ATP-DEPENDENT (S)-NAD(P)H-HYDRATE DEHYDRATASE FAMILY MEMBER"/>
    <property type="match status" value="1"/>
</dbReference>
<dbReference type="GO" id="GO:0052856">
    <property type="term" value="F:NAD(P)HX epimerase activity"/>
    <property type="evidence" value="ECO:0007669"/>
    <property type="project" value="TreeGrafter"/>
</dbReference>
<dbReference type="InterPro" id="IPR017953">
    <property type="entry name" value="Carbohydrate_kinase_pred_CS"/>
</dbReference>
<name>A0A382LXD0_9ZZZZ</name>
<dbReference type="GO" id="GO:0005524">
    <property type="term" value="F:ATP binding"/>
    <property type="evidence" value="ECO:0007669"/>
    <property type="project" value="UniProtKB-KW"/>
</dbReference>
<dbReference type="GO" id="GO:0052855">
    <property type="term" value="F:ADP-dependent NAD(P)H-hydrate dehydratase activity"/>
    <property type="evidence" value="ECO:0007669"/>
    <property type="project" value="TreeGrafter"/>
</dbReference>
<dbReference type="Pfam" id="PF01256">
    <property type="entry name" value="Carb_kinase"/>
    <property type="match status" value="1"/>
</dbReference>
<keyword evidence="1" id="KW-0547">Nucleotide-binding</keyword>
<keyword evidence="4" id="KW-0520">NAD</keyword>
<evidence type="ECO:0000313" key="7">
    <source>
        <dbReference type="EMBL" id="SVC41183.1"/>
    </source>
</evidence>
<dbReference type="InterPro" id="IPR000631">
    <property type="entry name" value="CARKD"/>
</dbReference>
<dbReference type="EMBL" id="UINC01089804">
    <property type="protein sequence ID" value="SVC41183.1"/>
    <property type="molecule type" value="Genomic_DNA"/>
</dbReference>
<evidence type="ECO:0000259" key="6">
    <source>
        <dbReference type="PROSITE" id="PS51383"/>
    </source>
</evidence>
<accession>A0A382LXD0</accession>
<keyword evidence="3" id="KW-0521">NADP</keyword>
<evidence type="ECO:0000256" key="3">
    <source>
        <dbReference type="ARBA" id="ARBA00022857"/>
    </source>
</evidence>
<sequence>GFPNIVQELRGRKWHQLTEDKIRSMINPLEITTHKHSQGKVLIIAGSIGMTGAAYLSTLATLRSGAGLAITCAPRSLNSIYEEKITEGMTISCEDDDKGFFTESNYDMIMDHVDWCDSLVIGPGLGSNSQTAGLVTKLVKTVNKPMVLDADGLRPFYNNLDLFRKIKSKFVITPHLGEFSELTGIDSESIRNNLPVMVDEFMDQFQGVLLLKYSPSIVAWESKGCVNSTGNPGLATAGSGDVLTGIVAAFIAQGIDTQDAAKIGMYIHGKAGDQLAKSISQHGMIASDLLYKVGRVLSNYEL</sequence>
<dbReference type="AlphaFoldDB" id="A0A382LXD0"/>
<evidence type="ECO:0000256" key="1">
    <source>
        <dbReference type="ARBA" id="ARBA00022741"/>
    </source>
</evidence>
<evidence type="ECO:0000256" key="2">
    <source>
        <dbReference type="ARBA" id="ARBA00022840"/>
    </source>
</evidence>
<evidence type="ECO:0000256" key="5">
    <source>
        <dbReference type="ARBA" id="ARBA00023239"/>
    </source>
</evidence>
<dbReference type="PROSITE" id="PS51383">
    <property type="entry name" value="YJEF_C_3"/>
    <property type="match status" value="1"/>
</dbReference>
<dbReference type="GO" id="GO:0110051">
    <property type="term" value="P:metabolite repair"/>
    <property type="evidence" value="ECO:0007669"/>
    <property type="project" value="TreeGrafter"/>
</dbReference>
<organism evidence="7">
    <name type="scientific">marine metagenome</name>
    <dbReference type="NCBI Taxonomy" id="408172"/>
    <lineage>
        <taxon>unclassified sequences</taxon>
        <taxon>metagenomes</taxon>
        <taxon>ecological metagenomes</taxon>
    </lineage>
</organism>
<dbReference type="Gene3D" id="3.40.1190.20">
    <property type="match status" value="1"/>
</dbReference>
<dbReference type="HAMAP" id="MF_01965">
    <property type="entry name" value="NADHX_dehydratase"/>
    <property type="match status" value="1"/>
</dbReference>
<feature type="non-terminal residue" evidence="7">
    <location>
        <position position="1"/>
    </location>
</feature>
<gene>
    <name evidence="7" type="ORF">METZ01_LOCUS294037</name>
</gene>